<accession>A0A7Y7M0W4</accession>
<dbReference type="EMBL" id="JAAMFM010000024">
    <property type="protein sequence ID" value="NVM96116.1"/>
    <property type="molecule type" value="Genomic_DNA"/>
</dbReference>
<dbReference type="RefSeq" id="WP_176635835.1">
    <property type="nucleotide sequence ID" value="NZ_JAAMFM010000024.1"/>
</dbReference>
<proteinExistence type="predicted"/>
<keyword evidence="2" id="KW-1185">Reference proteome</keyword>
<evidence type="ECO:0000313" key="2">
    <source>
        <dbReference type="Proteomes" id="UP000543556"/>
    </source>
</evidence>
<name>A0A7Y7M0W4_9MICC</name>
<evidence type="ECO:0000313" key="1">
    <source>
        <dbReference type="EMBL" id="NVM96116.1"/>
    </source>
</evidence>
<sequence>MVAIAPQRRMVDDGIHAEMMPSANPDDDLAMHHRADPYWDELWAPGSQAQWSTGHAVRTRQNRGQVRKRARRLMDPSEAMRLLTTNRGRGDRHGTWGVLQSWRTATAEQVAALTGSRFVLDPDYSQIQASFALDLVDIGILSNYADGIPGLGRQTLYRPSSSDTFDRLIEPTLTGPEWLSVTAAQPWSAGGQYDRHNVLAVELALRAAEFLPIGAVMGEQLSSVDLLAGSGIGKKLPRPDNRRADGTLIRADGLRIAFELTATASPSFEAKVRRWAELIAARPLETSGLTVVFIAAPHPNRDRSRTSDPRHAIYKKVSQVLKEFPGRGQDSPAARIGVAHWEEWFPERHLMSEAFLGLRADFATNDATGADKWAPRDLLGDYDFTPWHTFDATAVLENSKLLAATPHWMRKGDHTHLIGSPMDRAGVDVPHPAPAKPHLVKGRPLGAAVGNGGDAKLPARLRVEG</sequence>
<protein>
    <submittedName>
        <fullName evidence="1">Uncharacterized protein</fullName>
    </submittedName>
</protein>
<dbReference type="AlphaFoldDB" id="A0A7Y7M0W4"/>
<gene>
    <name evidence="1" type="ORF">G6034_14630</name>
</gene>
<reference evidence="1 2" key="1">
    <citation type="submission" date="2020-02" db="EMBL/GenBank/DDBJ databases">
        <title>Genome sequence of strain AETb3-4.</title>
        <authorList>
            <person name="Gao J."/>
            <person name="Zhang X."/>
        </authorList>
    </citation>
    <scope>NUCLEOTIDE SEQUENCE [LARGE SCALE GENOMIC DNA]</scope>
    <source>
        <strain evidence="1 2">AETb3-4</strain>
    </source>
</reference>
<dbReference type="Proteomes" id="UP000543556">
    <property type="component" value="Unassembled WGS sequence"/>
</dbReference>
<organism evidence="1 2">
    <name type="scientific">Arthrobacter wenxiniae</name>
    <dbReference type="NCBI Taxonomy" id="2713570"/>
    <lineage>
        <taxon>Bacteria</taxon>
        <taxon>Bacillati</taxon>
        <taxon>Actinomycetota</taxon>
        <taxon>Actinomycetes</taxon>
        <taxon>Micrococcales</taxon>
        <taxon>Micrococcaceae</taxon>
        <taxon>Arthrobacter</taxon>
    </lineage>
</organism>
<comment type="caution">
    <text evidence="1">The sequence shown here is derived from an EMBL/GenBank/DDBJ whole genome shotgun (WGS) entry which is preliminary data.</text>
</comment>